<sequence>MKYTRKYNYVKKKHNTSKFLKRKKNGGTRKSRERKRLTRRKSVKSNARNFADKARKERRNRTRKLQKARRQGLFDVARQKYILPDSSSELNMSDSDISHSDSDSGPVITDADLAVFAREELENINSIKLERDQIQSAFLQLKQQQMDAQKEFNKVRKEYNAQKKLRDSKPLLERQFEASRQRVTKQSDHVPTSKQTSRVKRQNAELIKLRDQIDDANDDTKFQILQRELSRVENNLALANQSFQQASSELERVESKLQKAISEAIYL</sequence>
<feature type="compositionally biased region" description="Basic residues" evidence="2">
    <location>
        <begin position="56"/>
        <end position="70"/>
    </location>
</feature>
<evidence type="ECO:0000313" key="3">
    <source>
        <dbReference type="EMBL" id="QHS84762.1"/>
    </source>
</evidence>
<dbReference type="EMBL" id="MN738812">
    <property type="protein sequence ID" value="QHS84762.1"/>
    <property type="molecule type" value="Genomic_DNA"/>
</dbReference>
<feature type="coiled-coil region" evidence="1">
    <location>
        <begin position="199"/>
        <end position="263"/>
    </location>
</feature>
<keyword evidence="1" id="KW-0175">Coiled coil</keyword>
<evidence type="ECO:0000256" key="2">
    <source>
        <dbReference type="SAM" id="MobiDB-lite"/>
    </source>
</evidence>
<organism evidence="3">
    <name type="scientific">viral metagenome</name>
    <dbReference type="NCBI Taxonomy" id="1070528"/>
    <lineage>
        <taxon>unclassified sequences</taxon>
        <taxon>metagenomes</taxon>
        <taxon>organismal metagenomes</taxon>
    </lineage>
</organism>
<accession>A0A6C0AYA1</accession>
<reference evidence="3" key="1">
    <citation type="journal article" date="2020" name="Nature">
        <title>Giant virus diversity and host interactions through global metagenomics.</title>
        <authorList>
            <person name="Schulz F."/>
            <person name="Roux S."/>
            <person name="Paez-Espino D."/>
            <person name="Jungbluth S."/>
            <person name="Walsh D.A."/>
            <person name="Denef V.J."/>
            <person name="McMahon K.D."/>
            <person name="Konstantinidis K.T."/>
            <person name="Eloe-Fadrosh E.A."/>
            <person name="Kyrpides N.C."/>
            <person name="Woyke T."/>
        </authorList>
    </citation>
    <scope>NUCLEOTIDE SEQUENCE</scope>
    <source>
        <strain evidence="3">GVMAG-S-ERX556022-25</strain>
    </source>
</reference>
<feature type="compositionally biased region" description="Basic residues" evidence="2">
    <location>
        <begin position="1"/>
        <end position="43"/>
    </location>
</feature>
<name>A0A6C0AYA1_9ZZZZ</name>
<dbReference type="AlphaFoldDB" id="A0A6C0AYA1"/>
<evidence type="ECO:0000256" key="1">
    <source>
        <dbReference type="SAM" id="Coils"/>
    </source>
</evidence>
<proteinExistence type="predicted"/>
<feature type="region of interest" description="Disordered" evidence="2">
    <location>
        <begin position="85"/>
        <end position="104"/>
    </location>
</feature>
<feature type="compositionally biased region" description="Basic and acidic residues" evidence="2">
    <location>
        <begin position="179"/>
        <end position="188"/>
    </location>
</feature>
<protein>
    <submittedName>
        <fullName evidence="3">Uncharacterized protein</fullName>
    </submittedName>
</protein>
<feature type="region of interest" description="Disordered" evidence="2">
    <location>
        <begin position="1"/>
        <end position="70"/>
    </location>
</feature>
<feature type="region of interest" description="Disordered" evidence="2">
    <location>
        <begin position="179"/>
        <end position="199"/>
    </location>
</feature>